<reference evidence="2" key="1">
    <citation type="submission" date="2017-07" db="EMBL/GenBank/DDBJ databases">
        <title>The cable genome - Insights into the physiology and evolution of filamentous bacteria capable of sulfide oxidation via long distance electron transfer.</title>
        <authorList>
            <person name="Thorup C."/>
            <person name="Bjerg J.T."/>
            <person name="Schreiber L."/>
            <person name="Nielsen L.P."/>
            <person name="Kjeldsen K.U."/>
            <person name="Boesen T."/>
            <person name="Boggild A."/>
            <person name="Meysman F."/>
            <person name="Geelhoed J."/>
            <person name="Schramm A."/>
        </authorList>
    </citation>
    <scope>NUCLEOTIDE SEQUENCE [LARGE SCALE GENOMIC DNA]</scope>
    <source>
        <strain evidence="2">GS</strain>
    </source>
</reference>
<dbReference type="PANTHER" id="PTHR39639:SF1">
    <property type="entry name" value="DUF262 DOMAIN-CONTAINING PROTEIN"/>
    <property type="match status" value="1"/>
</dbReference>
<evidence type="ECO:0000313" key="2">
    <source>
        <dbReference type="EMBL" id="TAA74117.1"/>
    </source>
</evidence>
<dbReference type="PANTHER" id="PTHR39639">
    <property type="entry name" value="CHROMOSOME 16, WHOLE GENOME SHOTGUN SEQUENCE"/>
    <property type="match status" value="1"/>
</dbReference>
<dbReference type="InterPro" id="IPR004919">
    <property type="entry name" value="GmrSD_N"/>
</dbReference>
<dbReference type="Proteomes" id="UP000316238">
    <property type="component" value="Unassembled WGS sequence"/>
</dbReference>
<feature type="domain" description="GmrSD restriction endonucleases N-terminal" evidence="1">
    <location>
        <begin position="37"/>
        <end position="185"/>
    </location>
</feature>
<evidence type="ECO:0000313" key="3">
    <source>
        <dbReference type="Proteomes" id="UP000316238"/>
    </source>
</evidence>
<dbReference type="AlphaFoldDB" id="A0A521FZB6"/>
<evidence type="ECO:0000259" key="1">
    <source>
        <dbReference type="Pfam" id="PF03235"/>
    </source>
</evidence>
<accession>A0A521FZB6</accession>
<dbReference type="Pfam" id="PF03235">
    <property type="entry name" value="GmrSD_N"/>
    <property type="match status" value="1"/>
</dbReference>
<comment type="caution">
    <text evidence="2">The sequence shown here is derived from an EMBL/GenBank/DDBJ whole genome shotgun (WGS) entry which is preliminary data.</text>
</comment>
<keyword evidence="3" id="KW-1185">Reference proteome</keyword>
<protein>
    <recommendedName>
        <fullName evidence="1">GmrSD restriction endonucleases N-terminal domain-containing protein</fullName>
    </recommendedName>
</protein>
<gene>
    <name evidence="2" type="ORF">CDV28_13916</name>
</gene>
<sequence length="369" mass="42181">MSLTEQINKNSATVKTQSYSMSLGEMAAMYQAGELELHPEFQRFFRWTPEQKSRLIESILLGIPVPPVFVAERRLDAKWDVIDGLQRLSTILELMGELQGEDGNKKEPLQLTRTHYLPDLEGMYWSHEDESKCLPEFAQIKIKRARIDVNIVSSTSDEVVKYEVFQRLNTGGAKATDQEVRNCLLVMINNSYFNWMKGLSENESFQNTLSLTDRALAEAFDMELVARYLVMIQKEPDKLKKIDELGTYLNEECIAQAKDSALDRDAIAKSFFETFTFLANELKENAFRRFDMKRQCYSGPMLVSIFEVVAVGLGHRLLNGGALPDQASFAEKHRSLWDELGKTSFVGSGVRSSTRIQETIRFGREWIAR</sequence>
<name>A0A521FZB6_9BACT</name>
<dbReference type="EMBL" id="NQJD01000039">
    <property type="protein sequence ID" value="TAA74117.1"/>
    <property type="molecule type" value="Genomic_DNA"/>
</dbReference>
<organism evidence="2 3">
    <name type="scientific">Candidatus Electronema aureum</name>
    <dbReference type="NCBI Taxonomy" id="2005002"/>
    <lineage>
        <taxon>Bacteria</taxon>
        <taxon>Pseudomonadati</taxon>
        <taxon>Thermodesulfobacteriota</taxon>
        <taxon>Desulfobulbia</taxon>
        <taxon>Desulfobulbales</taxon>
        <taxon>Desulfobulbaceae</taxon>
        <taxon>Candidatus Electronema</taxon>
    </lineage>
</organism>
<proteinExistence type="predicted"/>